<dbReference type="Pfam" id="PF00501">
    <property type="entry name" value="AMP-binding"/>
    <property type="match status" value="1"/>
</dbReference>
<dbReference type="AlphaFoldDB" id="A0A1X1WLF9"/>
<evidence type="ECO:0000256" key="4">
    <source>
        <dbReference type="SAM" id="MobiDB-lite"/>
    </source>
</evidence>
<dbReference type="Gene3D" id="3.40.50.12780">
    <property type="entry name" value="N-terminal domain of ligase-like"/>
    <property type="match status" value="1"/>
</dbReference>
<feature type="domain" description="Carrier" evidence="5">
    <location>
        <begin position="559"/>
        <end position="634"/>
    </location>
</feature>
<reference evidence="6 7" key="1">
    <citation type="submission" date="2016-01" db="EMBL/GenBank/DDBJ databases">
        <title>The new phylogeny of the genus Mycobacterium.</title>
        <authorList>
            <person name="Tarcisio F."/>
            <person name="Conor M."/>
            <person name="Antonella G."/>
            <person name="Elisabetta G."/>
            <person name="Giulia F.S."/>
            <person name="Sara T."/>
            <person name="Anna F."/>
            <person name="Clotilde B."/>
            <person name="Roberto B."/>
            <person name="Veronica D.S."/>
            <person name="Fabio R."/>
            <person name="Monica P."/>
            <person name="Olivier J."/>
            <person name="Enrico T."/>
            <person name="Nicola S."/>
        </authorList>
    </citation>
    <scope>NUCLEOTIDE SEQUENCE [LARGE SCALE GENOMIC DNA]</scope>
    <source>
        <strain evidence="6 7">DSM 45541</strain>
    </source>
</reference>
<keyword evidence="2" id="KW-0596">Phosphopantetheine</keyword>
<dbReference type="PANTHER" id="PTHR45527:SF1">
    <property type="entry name" value="FATTY ACID SYNTHASE"/>
    <property type="match status" value="1"/>
</dbReference>
<dbReference type="PROSITE" id="PS00012">
    <property type="entry name" value="PHOSPHOPANTETHEINE"/>
    <property type="match status" value="1"/>
</dbReference>
<dbReference type="Pfam" id="PF00975">
    <property type="entry name" value="Thioesterase"/>
    <property type="match status" value="1"/>
</dbReference>
<organism evidence="6 7">
    <name type="scientific">Mycolicibacterium iranicum</name>
    <name type="common">Mycobacterium iranicum</name>
    <dbReference type="NCBI Taxonomy" id="912594"/>
    <lineage>
        <taxon>Bacteria</taxon>
        <taxon>Bacillati</taxon>
        <taxon>Actinomycetota</taxon>
        <taxon>Actinomycetes</taxon>
        <taxon>Mycobacteriales</taxon>
        <taxon>Mycobacteriaceae</taxon>
        <taxon>Mycolicibacterium</taxon>
    </lineage>
</organism>
<dbReference type="GO" id="GO:0031177">
    <property type="term" value="F:phosphopantetheine binding"/>
    <property type="evidence" value="ECO:0007669"/>
    <property type="project" value="InterPro"/>
</dbReference>
<dbReference type="InterPro" id="IPR036736">
    <property type="entry name" value="ACP-like_sf"/>
</dbReference>
<evidence type="ECO:0000313" key="6">
    <source>
        <dbReference type="EMBL" id="ORV87451.1"/>
    </source>
</evidence>
<dbReference type="SUPFAM" id="SSF56801">
    <property type="entry name" value="Acetyl-CoA synthetase-like"/>
    <property type="match status" value="1"/>
</dbReference>
<dbReference type="Gene3D" id="1.10.1200.10">
    <property type="entry name" value="ACP-like"/>
    <property type="match status" value="1"/>
</dbReference>
<dbReference type="InterPro" id="IPR020845">
    <property type="entry name" value="AMP-binding_CS"/>
</dbReference>
<feature type="region of interest" description="Disordered" evidence="4">
    <location>
        <begin position="51"/>
        <end position="72"/>
    </location>
</feature>
<dbReference type="GO" id="GO:0043041">
    <property type="term" value="P:amino acid activation for nonribosomal peptide biosynthetic process"/>
    <property type="evidence" value="ECO:0007669"/>
    <property type="project" value="TreeGrafter"/>
</dbReference>
<comment type="caution">
    <text evidence="6">The sequence shown here is derived from an EMBL/GenBank/DDBJ whole genome shotgun (WGS) entry which is preliminary data.</text>
</comment>
<comment type="cofactor">
    <cofactor evidence="1">
        <name>pantetheine 4'-phosphate</name>
        <dbReference type="ChEBI" id="CHEBI:47942"/>
    </cofactor>
</comment>
<evidence type="ECO:0000256" key="3">
    <source>
        <dbReference type="ARBA" id="ARBA00022553"/>
    </source>
</evidence>
<dbReference type="InterPro" id="IPR025110">
    <property type="entry name" value="AMP-bd_C"/>
</dbReference>
<keyword evidence="3" id="KW-0597">Phosphoprotein</keyword>
<gene>
    <name evidence="6" type="ORF">AWC12_17695</name>
</gene>
<dbReference type="Gene3D" id="3.30.300.30">
    <property type="match status" value="1"/>
</dbReference>
<dbReference type="GO" id="GO:0044550">
    <property type="term" value="P:secondary metabolite biosynthetic process"/>
    <property type="evidence" value="ECO:0007669"/>
    <property type="project" value="TreeGrafter"/>
</dbReference>
<dbReference type="Proteomes" id="UP000193622">
    <property type="component" value="Unassembled WGS sequence"/>
</dbReference>
<name>A0A1X1WLF9_MYCIR</name>
<evidence type="ECO:0000256" key="1">
    <source>
        <dbReference type="ARBA" id="ARBA00001957"/>
    </source>
</evidence>
<dbReference type="InterPro" id="IPR001031">
    <property type="entry name" value="Thioesterase"/>
</dbReference>
<evidence type="ECO:0000259" key="5">
    <source>
        <dbReference type="PROSITE" id="PS50075"/>
    </source>
</evidence>
<dbReference type="InterPro" id="IPR042099">
    <property type="entry name" value="ANL_N_sf"/>
</dbReference>
<sequence length="884" mass="94779">MVLSVGAADRGHHVRRTPPMSRIKFAGCLVAAGALVVIPLARHRAARQRHAVTEPRGAGPTIPACTPSDVPTERPLAHPTVAAHFEATARRYPERVALRFPDRSVSYGELLAAAHAARDETSLPDDAFQAALVRGNLTPATVSVVLGLFARGTTLVSLDAEMPATRVEKIAEILTEHGYRVTPIDVAPDIARITQDQLTSLPPLCLGFTPDVVTSIQFTSGSTGTPKAVLHTNGLWLADAQLLNDRFGLGDARRVALCMPISFAGGLNVLLGSLMGGAEIIAVDPRQYSAREAFDRIRATRAQVITCTPSFVDSLHHAARGATAPSVERIVTTGEPIHARHVKLARDLAPNAIITNWVGSTETLAIASHDIAPTAPLPRGVVPVGIPAPHKTVYVADTGAVSITSPYLGRGYLDSSASSATFVDNGDGTTTYCGGDVGRWNDDGYLVFSGRADNTVKIRGYLVEPAEIEATLASYDDVREVAVVATQSTAGTPELAAYVAPSATARTPSVAELRIRLHRDLPPWMVPAHIDILSALPRGDRGKVDRMALPRPHRIPFQSPCGADESAVAELWAQVLRVDTVGRADSFYALGGDSLTVAQMLVELRESHGVALQPSDLAAAPTLAEFAQRLGQRRPAADLQPTTVALRPISADTTDTALFCFTGAGASALCFVPLAQRVGADTAVYAFEPSGLNQGTLPDWSITRAVQRHLPDLRRIQPRGPYTLIGHSLGAHIALETARQLEAGGETVDLVVMLDPWLSPRVAREVPGATVTLQTDEANGFRTWWERQKTVPLAGLFFGDYNRKTRAVEEVGMIAGYRHRPQPWNGRALLILSHLNSDDPRLWPRILTGDVQSMVLDCDHHSMVRPPHIDAVVGALNASRACRR</sequence>
<dbReference type="InterPro" id="IPR020806">
    <property type="entry name" value="PKS_PP-bd"/>
</dbReference>
<dbReference type="InterPro" id="IPR006162">
    <property type="entry name" value="Ppantetheine_attach_site"/>
</dbReference>
<evidence type="ECO:0000313" key="7">
    <source>
        <dbReference type="Proteomes" id="UP000193622"/>
    </source>
</evidence>
<dbReference type="SUPFAM" id="SSF53474">
    <property type="entry name" value="alpha/beta-Hydrolases"/>
    <property type="match status" value="1"/>
</dbReference>
<proteinExistence type="predicted"/>
<dbReference type="InterPro" id="IPR000873">
    <property type="entry name" value="AMP-dep_synth/lig_dom"/>
</dbReference>
<dbReference type="SUPFAM" id="SSF47336">
    <property type="entry name" value="ACP-like"/>
    <property type="match status" value="1"/>
</dbReference>
<dbReference type="SMART" id="SM00823">
    <property type="entry name" value="PKS_PP"/>
    <property type="match status" value="1"/>
</dbReference>
<dbReference type="Pfam" id="PF13193">
    <property type="entry name" value="AMP-binding_C"/>
    <property type="match status" value="1"/>
</dbReference>
<dbReference type="InterPro" id="IPR009081">
    <property type="entry name" value="PP-bd_ACP"/>
</dbReference>
<dbReference type="Gene3D" id="3.40.50.1820">
    <property type="entry name" value="alpha/beta hydrolase"/>
    <property type="match status" value="1"/>
</dbReference>
<dbReference type="EMBL" id="LQPC01000031">
    <property type="protein sequence ID" value="ORV87451.1"/>
    <property type="molecule type" value="Genomic_DNA"/>
</dbReference>
<dbReference type="PROSITE" id="PS00455">
    <property type="entry name" value="AMP_BINDING"/>
    <property type="match status" value="1"/>
</dbReference>
<dbReference type="Pfam" id="PF00550">
    <property type="entry name" value="PP-binding"/>
    <property type="match status" value="1"/>
</dbReference>
<evidence type="ECO:0000256" key="2">
    <source>
        <dbReference type="ARBA" id="ARBA00022450"/>
    </source>
</evidence>
<accession>A0A1X1WLF9</accession>
<dbReference type="PANTHER" id="PTHR45527">
    <property type="entry name" value="NONRIBOSOMAL PEPTIDE SYNTHETASE"/>
    <property type="match status" value="1"/>
</dbReference>
<dbReference type="InterPro" id="IPR029058">
    <property type="entry name" value="AB_hydrolase_fold"/>
</dbReference>
<dbReference type="PROSITE" id="PS50075">
    <property type="entry name" value="CARRIER"/>
    <property type="match status" value="1"/>
</dbReference>
<protein>
    <recommendedName>
        <fullName evidence="5">Carrier domain-containing protein</fullName>
    </recommendedName>
</protein>
<dbReference type="InterPro" id="IPR045851">
    <property type="entry name" value="AMP-bd_C_sf"/>
</dbReference>
<dbReference type="GO" id="GO:0005737">
    <property type="term" value="C:cytoplasm"/>
    <property type="evidence" value="ECO:0007669"/>
    <property type="project" value="TreeGrafter"/>
</dbReference>